<feature type="transmembrane region" description="Helical" evidence="6">
    <location>
        <begin position="423"/>
        <end position="439"/>
    </location>
</feature>
<dbReference type="PANTHER" id="PTHR42718">
    <property type="entry name" value="MAJOR FACILITATOR SUPERFAMILY MULTIDRUG TRANSPORTER MFSC"/>
    <property type="match status" value="1"/>
</dbReference>
<dbReference type="Pfam" id="PF07690">
    <property type="entry name" value="MFS_1"/>
    <property type="match status" value="1"/>
</dbReference>
<gene>
    <name evidence="8" type="primary">mmr_2</name>
    <name evidence="8" type="ORF">Ate02nite_36180</name>
</gene>
<protein>
    <submittedName>
        <fullName evidence="8">MFS transporter</fullName>
    </submittedName>
</protein>
<feature type="transmembrane region" description="Helical" evidence="6">
    <location>
        <begin position="263"/>
        <end position="286"/>
    </location>
</feature>
<keyword evidence="3 6" id="KW-0812">Transmembrane</keyword>
<evidence type="ECO:0000256" key="1">
    <source>
        <dbReference type="ARBA" id="ARBA00004651"/>
    </source>
</evidence>
<dbReference type="EMBL" id="BOMY01000023">
    <property type="protein sequence ID" value="GIF20888.1"/>
    <property type="molecule type" value="Genomic_DNA"/>
</dbReference>
<proteinExistence type="predicted"/>
<dbReference type="AlphaFoldDB" id="A0A919NLV1"/>
<feature type="transmembrane region" description="Helical" evidence="6">
    <location>
        <begin position="52"/>
        <end position="69"/>
    </location>
</feature>
<dbReference type="Gene3D" id="1.20.1250.20">
    <property type="entry name" value="MFS general substrate transporter like domains"/>
    <property type="match status" value="1"/>
</dbReference>
<evidence type="ECO:0000256" key="5">
    <source>
        <dbReference type="ARBA" id="ARBA00023136"/>
    </source>
</evidence>
<feature type="transmembrane region" description="Helical" evidence="6">
    <location>
        <begin position="219"/>
        <end position="242"/>
    </location>
</feature>
<dbReference type="CDD" id="cd17321">
    <property type="entry name" value="MFS_MMR_MDR_like"/>
    <property type="match status" value="1"/>
</dbReference>
<dbReference type="PROSITE" id="PS50850">
    <property type="entry name" value="MFS"/>
    <property type="match status" value="1"/>
</dbReference>
<comment type="caution">
    <text evidence="8">The sequence shown here is derived from an EMBL/GenBank/DDBJ whole genome shotgun (WGS) entry which is preliminary data.</text>
</comment>
<feature type="transmembrane region" description="Helical" evidence="6">
    <location>
        <begin position="326"/>
        <end position="347"/>
    </location>
</feature>
<dbReference type="GO" id="GO:0005886">
    <property type="term" value="C:plasma membrane"/>
    <property type="evidence" value="ECO:0007669"/>
    <property type="project" value="UniProtKB-SubCell"/>
</dbReference>
<evidence type="ECO:0000313" key="9">
    <source>
        <dbReference type="Proteomes" id="UP000623608"/>
    </source>
</evidence>
<dbReference type="Proteomes" id="UP000623608">
    <property type="component" value="Unassembled WGS sequence"/>
</dbReference>
<keyword evidence="9" id="KW-1185">Reference proteome</keyword>
<dbReference type="PANTHER" id="PTHR42718:SF9">
    <property type="entry name" value="MAJOR FACILITATOR SUPERFAMILY MULTIDRUG TRANSPORTER MFSC"/>
    <property type="match status" value="1"/>
</dbReference>
<keyword evidence="2" id="KW-0813">Transport</keyword>
<feature type="transmembrane region" description="Helical" evidence="6">
    <location>
        <begin position="353"/>
        <end position="377"/>
    </location>
</feature>
<dbReference type="GO" id="GO:0022857">
    <property type="term" value="F:transmembrane transporter activity"/>
    <property type="evidence" value="ECO:0007669"/>
    <property type="project" value="InterPro"/>
</dbReference>
<feature type="transmembrane region" description="Helical" evidence="6">
    <location>
        <begin position="162"/>
        <end position="183"/>
    </location>
</feature>
<evidence type="ECO:0000256" key="4">
    <source>
        <dbReference type="ARBA" id="ARBA00022989"/>
    </source>
</evidence>
<feature type="transmembrane region" description="Helical" evidence="6">
    <location>
        <begin position="76"/>
        <end position="95"/>
    </location>
</feature>
<feature type="domain" description="Major facilitator superfamily (MFS) profile" evidence="7">
    <location>
        <begin position="10"/>
        <end position="447"/>
    </location>
</feature>
<dbReference type="Gene3D" id="1.20.1720.10">
    <property type="entry name" value="Multidrug resistance protein D"/>
    <property type="match status" value="1"/>
</dbReference>
<feature type="transmembrane region" description="Helical" evidence="6">
    <location>
        <begin position="398"/>
        <end position="417"/>
    </location>
</feature>
<accession>A0A919NLV1</accession>
<evidence type="ECO:0000256" key="6">
    <source>
        <dbReference type="SAM" id="Phobius"/>
    </source>
</evidence>
<feature type="transmembrane region" description="Helical" evidence="6">
    <location>
        <begin position="195"/>
        <end position="213"/>
    </location>
</feature>
<reference evidence="8" key="1">
    <citation type="submission" date="2021-01" db="EMBL/GenBank/DDBJ databases">
        <title>Whole genome shotgun sequence of Actinoplanes tereljensis NBRC 105297.</title>
        <authorList>
            <person name="Komaki H."/>
            <person name="Tamura T."/>
        </authorList>
    </citation>
    <scope>NUCLEOTIDE SEQUENCE</scope>
    <source>
        <strain evidence="8">NBRC 105297</strain>
    </source>
</reference>
<evidence type="ECO:0000256" key="2">
    <source>
        <dbReference type="ARBA" id="ARBA00022448"/>
    </source>
</evidence>
<keyword evidence="5 6" id="KW-0472">Membrane</keyword>
<comment type="subcellular location">
    <subcellularLocation>
        <location evidence="1">Cell membrane</location>
        <topology evidence="1">Multi-pass membrane protein</topology>
    </subcellularLocation>
</comment>
<dbReference type="InterPro" id="IPR020846">
    <property type="entry name" value="MFS_dom"/>
</dbReference>
<evidence type="ECO:0000313" key="8">
    <source>
        <dbReference type="EMBL" id="GIF20888.1"/>
    </source>
</evidence>
<dbReference type="InterPro" id="IPR011701">
    <property type="entry name" value="MFS"/>
</dbReference>
<sequence>MVLMKTTRTVLAVGSLGFFLITLDISIVNVALPNITRDLGGGVSGQQWTIDGYTLLFASLLLFAGNLADRVGAKKALILGIAVFTLASAACAAAPGIGALVAARCVQGAGAAVMLPASMALIREAFPDSGRRARALGVWAVGGAVAALVGQPLGGLLTTLDWRLVFVINLPVGIGMTLFLLTVARSPVRPARFDWAGQILAVVALAGLVYGLIEGGHLGFTSPAVAATLVIAAAAIVAFVAVQARVAHPMMPLRLFRSAGFRLALGVGFAFMVGNYGNVFVTSLFLQQYLGLSPLHAGLVYIPSALFAITGNLVSGPLTNRFGPRLPIVAGQQMMVIGLATLVATIHLRSVPLVVLCVIPIGAGGSLAMPAVTGVVLDGVDPDQAGTASAVFNTFRQVGGAVAIAVFGSLIAGSPAFLPGARASLAIAAALLLATALASRRVRRRATGC</sequence>
<evidence type="ECO:0000256" key="3">
    <source>
        <dbReference type="ARBA" id="ARBA00022692"/>
    </source>
</evidence>
<keyword evidence="4 6" id="KW-1133">Transmembrane helix</keyword>
<feature type="transmembrane region" description="Helical" evidence="6">
    <location>
        <begin position="292"/>
        <end position="314"/>
    </location>
</feature>
<organism evidence="8 9">
    <name type="scientific">Paractinoplanes tereljensis</name>
    <dbReference type="NCBI Taxonomy" id="571912"/>
    <lineage>
        <taxon>Bacteria</taxon>
        <taxon>Bacillati</taxon>
        <taxon>Actinomycetota</taxon>
        <taxon>Actinomycetes</taxon>
        <taxon>Micromonosporales</taxon>
        <taxon>Micromonosporaceae</taxon>
        <taxon>Paractinoplanes</taxon>
    </lineage>
</organism>
<feature type="transmembrane region" description="Helical" evidence="6">
    <location>
        <begin position="101"/>
        <end position="121"/>
    </location>
</feature>
<dbReference type="SUPFAM" id="SSF103473">
    <property type="entry name" value="MFS general substrate transporter"/>
    <property type="match status" value="1"/>
</dbReference>
<evidence type="ECO:0000259" key="7">
    <source>
        <dbReference type="PROSITE" id="PS50850"/>
    </source>
</evidence>
<feature type="transmembrane region" description="Helical" evidence="6">
    <location>
        <begin position="133"/>
        <end position="150"/>
    </location>
</feature>
<dbReference type="InterPro" id="IPR036259">
    <property type="entry name" value="MFS_trans_sf"/>
</dbReference>
<feature type="transmembrane region" description="Helical" evidence="6">
    <location>
        <begin position="12"/>
        <end position="32"/>
    </location>
</feature>
<name>A0A919NLV1_9ACTN</name>